<dbReference type="InterPro" id="IPR050398">
    <property type="entry name" value="HssS/ArlS-like"/>
</dbReference>
<geneLocation type="plasmid" evidence="16 17">
    <name>pASTE61-200</name>
</geneLocation>
<evidence type="ECO:0000256" key="2">
    <source>
        <dbReference type="ARBA" id="ARBA00004651"/>
    </source>
</evidence>
<dbReference type="GO" id="GO:0016301">
    <property type="term" value="F:kinase activity"/>
    <property type="evidence" value="ECO:0007669"/>
    <property type="project" value="UniProtKB-KW"/>
</dbReference>
<evidence type="ECO:0000256" key="12">
    <source>
        <dbReference type="ARBA" id="ARBA00023012"/>
    </source>
</evidence>
<keyword evidence="6" id="KW-0808">Transferase</keyword>
<keyword evidence="16" id="KW-0614">Plasmid</keyword>
<dbReference type="EMBL" id="CP013927">
    <property type="protein sequence ID" value="AMJ76590.1"/>
    <property type="molecule type" value="Genomic_DNA"/>
</dbReference>
<accession>A0ABN4LRB1</accession>
<dbReference type="Gene3D" id="1.10.287.130">
    <property type="match status" value="1"/>
</dbReference>
<feature type="transmembrane region" description="Helical" evidence="14">
    <location>
        <begin position="173"/>
        <end position="193"/>
    </location>
</feature>
<dbReference type="InterPro" id="IPR003661">
    <property type="entry name" value="HisK_dim/P_dom"/>
</dbReference>
<gene>
    <name evidence="16" type="ORF">AVL57_00135</name>
</gene>
<evidence type="ECO:0000256" key="11">
    <source>
        <dbReference type="ARBA" id="ARBA00022989"/>
    </source>
</evidence>
<dbReference type="RefSeq" id="WP_061093631.1">
    <property type="nucleotide sequence ID" value="NZ_CP013927.1"/>
</dbReference>
<dbReference type="InterPro" id="IPR036890">
    <property type="entry name" value="HATPase_C_sf"/>
</dbReference>
<keyword evidence="7 14" id="KW-0812">Transmembrane</keyword>
<proteinExistence type="predicted"/>
<dbReference type="Gene3D" id="3.30.565.10">
    <property type="entry name" value="Histidine kinase-like ATPase, C-terminal domain"/>
    <property type="match status" value="1"/>
</dbReference>
<evidence type="ECO:0000313" key="17">
    <source>
        <dbReference type="Proteomes" id="UP000056750"/>
    </source>
</evidence>
<evidence type="ECO:0000256" key="7">
    <source>
        <dbReference type="ARBA" id="ARBA00022692"/>
    </source>
</evidence>
<keyword evidence="10" id="KW-0067">ATP-binding</keyword>
<evidence type="ECO:0000256" key="14">
    <source>
        <dbReference type="SAM" id="Phobius"/>
    </source>
</evidence>
<keyword evidence="11 14" id="KW-1133">Transmembrane helix</keyword>
<comment type="catalytic activity">
    <reaction evidence="1">
        <text>ATP + protein L-histidine = ADP + protein N-phospho-L-histidine.</text>
        <dbReference type="EC" id="2.7.13.3"/>
    </reaction>
</comment>
<dbReference type="Pfam" id="PF02518">
    <property type="entry name" value="HATPase_c"/>
    <property type="match status" value="1"/>
</dbReference>
<keyword evidence="5" id="KW-0597">Phosphoprotein</keyword>
<dbReference type="PANTHER" id="PTHR45528:SF1">
    <property type="entry name" value="SENSOR HISTIDINE KINASE CPXA"/>
    <property type="match status" value="1"/>
</dbReference>
<keyword evidence="12" id="KW-0902">Two-component regulatory system</keyword>
<dbReference type="SUPFAM" id="SSF55874">
    <property type="entry name" value="ATPase domain of HSP90 chaperone/DNA topoisomerase II/histidine kinase"/>
    <property type="match status" value="1"/>
</dbReference>
<keyword evidence="13 14" id="KW-0472">Membrane</keyword>
<evidence type="ECO:0000256" key="3">
    <source>
        <dbReference type="ARBA" id="ARBA00012438"/>
    </source>
</evidence>
<dbReference type="CDD" id="cd00082">
    <property type="entry name" value="HisKA"/>
    <property type="match status" value="1"/>
</dbReference>
<evidence type="ECO:0000256" key="8">
    <source>
        <dbReference type="ARBA" id="ARBA00022741"/>
    </source>
</evidence>
<feature type="domain" description="Histidine kinase" evidence="15">
    <location>
        <begin position="263"/>
        <end position="472"/>
    </location>
</feature>
<dbReference type="InterPro" id="IPR003594">
    <property type="entry name" value="HATPase_dom"/>
</dbReference>
<name>A0ABN4LRB1_9ALTE</name>
<dbReference type="Proteomes" id="UP000056750">
    <property type="component" value="Plasmid pASTE61-200"/>
</dbReference>
<keyword evidence="4" id="KW-1003">Cell membrane</keyword>
<dbReference type="SMART" id="SM00388">
    <property type="entry name" value="HisKA"/>
    <property type="match status" value="1"/>
</dbReference>
<keyword evidence="8" id="KW-0547">Nucleotide-binding</keyword>
<evidence type="ECO:0000256" key="6">
    <source>
        <dbReference type="ARBA" id="ARBA00022679"/>
    </source>
</evidence>
<evidence type="ECO:0000256" key="5">
    <source>
        <dbReference type="ARBA" id="ARBA00022553"/>
    </source>
</evidence>
<dbReference type="Pfam" id="PF00512">
    <property type="entry name" value="HisKA"/>
    <property type="match status" value="1"/>
</dbReference>
<evidence type="ECO:0000256" key="1">
    <source>
        <dbReference type="ARBA" id="ARBA00000085"/>
    </source>
</evidence>
<dbReference type="InterPro" id="IPR005467">
    <property type="entry name" value="His_kinase_dom"/>
</dbReference>
<evidence type="ECO:0000256" key="9">
    <source>
        <dbReference type="ARBA" id="ARBA00022777"/>
    </source>
</evidence>
<protein>
    <recommendedName>
        <fullName evidence="3">histidine kinase</fullName>
        <ecNumber evidence="3">2.7.13.3</ecNumber>
    </recommendedName>
</protein>
<evidence type="ECO:0000259" key="15">
    <source>
        <dbReference type="PROSITE" id="PS50109"/>
    </source>
</evidence>
<dbReference type="PROSITE" id="PS50109">
    <property type="entry name" value="HIS_KIN"/>
    <property type="match status" value="1"/>
</dbReference>
<dbReference type="EC" id="2.7.13.3" evidence="3"/>
<organism evidence="16 17">
    <name type="scientific">Alteromonas stellipolaris</name>
    <dbReference type="NCBI Taxonomy" id="233316"/>
    <lineage>
        <taxon>Bacteria</taxon>
        <taxon>Pseudomonadati</taxon>
        <taxon>Pseudomonadota</taxon>
        <taxon>Gammaproteobacteria</taxon>
        <taxon>Alteromonadales</taxon>
        <taxon>Alteromonadaceae</taxon>
        <taxon>Alteromonas/Salinimonas group</taxon>
        <taxon>Alteromonas</taxon>
    </lineage>
</organism>
<dbReference type="SMART" id="SM00387">
    <property type="entry name" value="HATPase_c"/>
    <property type="match status" value="1"/>
</dbReference>
<reference evidence="16 17" key="1">
    <citation type="submission" date="2015-12" db="EMBL/GenBank/DDBJ databases">
        <title>Intraspecies pangenome expansion in the marine bacterium Alteromonas.</title>
        <authorList>
            <person name="Lopez-Perez M."/>
            <person name="Rodriguez-Valera F."/>
        </authorList>
    </citation>
    <scope>NUCLEOTIDE SEQUENCE [LARGE SCALE GENOMIC DNA]</scope>
    <source>
        <strain evidence="16 17">LMG 21861</strain>
        <plasmid evidence="16 17">pASTE61-200</plasmid>
    </source>
</reference>
<dbReference type="PANTHER" id="PTHR45528">
    <property type="entry name" value="SENSOR HISTIDINE KINASE CPXA"/>
    <property type="match status" value="1"/>
</dbReference>
<dbReference type="InterPro" id="IPR036097">
    <property type="entry name" value="HisK_dim/P_sf"/>
</dbReference>
<evidence type="ECO:0000256" key="13">
    <source>
        <dbReference type="ARBA" id="ARBA00023136"/>
    </source>
</evidence>
<keyword evidence="17" id="KW-1185">Reference proteome</keyword>
<evidence type="ECO:0000256" key="4">
    <source>
        <dbReference type="ARBA" id="ARBA00022475"/>
    </source>
</evidence>
<keyword evidence="9 16" id="KW-0418">Kinase</keyword>
<dbReference type="SUPFAM" id="SSF47384">
    <property type="entry name" value="Homodimeric domain of signal transducing histidine kinase"/>
    <property type="match status" value="1"/>
</dbReference>
<comment type="subcellular location">
    <subcellularLocation>
        <location evidence="2">Cell membrane</location>
        <topology evidence="2">Multi-pass membrane protein</topology>
    </subcellularLocation>
</comment>
<sequence length="472" mass="53433">MNSIQKKLSRYLSISISILLVAILLATDISVDKWISEEFDRAMINKVGLLETLVKEDEEVDFDFAGEFMPEFEGKENPEYFQLWYNNEVFERSDTLEFFDVKDLPRLDVKLNGFIIQDITLPDGRDGRVLFSKFLPQVDSDIREALGVTREEFANKQKPVEFAYALSKEDLNYILWFVDVIFVLTSIIAVLTVRKIVSLVVVRSLKPIDEFAQKLSNVSLTSDNADVSVENLPEELISIAKATNQFIKDNRNLYKREQRVTSDIAHELKTPITELLSLSEVALKFPHEKQITDNLANDVKDISTRLKSIVNGILLLQKSNSSQTLPTAEVELIALFNSVLSYENKSSRQIDTDFDSDSIVVTTNEFALETVLSNLISNAVYYSPESTVIDIAVKTRGGKVHIEITNTCEGECCEDDLNQFFEPLWQKDDSRTSTERFGLGLAIVKSYCERLGATISVSLDDLNHITFTIVLS</sequence>
<evidence type="ECO:0000256" key="10">
    <source>
        <dbReference type="ARBA" id="ARBA00022840"/>
    </source>
</evidence>
<evidence type="ECO:0000313" key="16">
    <source>
        <dbReference type="EMBL" id="AMJ76590.1"/>
    </source>
</evidence>